<sequence>MKAITWQDASRVLYPFALLGLMLPCLDADAAYTLDRWYRMGDDSAESASNNGAVTFTYDSSGQLGQSPSQLADLTAVGSPLYVNISADRPHANATLDDYAISFDGTTQYLHGPNLNIPAEAARPNNDYTGITDRGYQLWAKPTAADNGTEQSILDDGDVHQVLINSGGNFGFEIRTSVQIGNTQAVSDQWVHLAQVRPNGDGGGAFGWVNGRAVATQTGDYPSSDLSLAIGANVERDNLVDPPSVYTPRFIGLVSDVEMFVLGGGFGTFDYTTDNGYFTDVFLPEQAGYSFSDTDGDQHNDIEWVKGDINFDGTLDAGDIDTFIAGWLSPNPGTTVGGGPALGDYVTLGLGDLDLDGDTDVDDWFQLRATGISAGVAAFSQPINLPVAVPEPDAALLLAISAVGLALATRYSRG</sequence>
<protein>
    <submittedName>
        <fullName evidence="1">LamG domain-containing protein</fullName>
    </submittedName>
</protein>
<dbReference type="Proteomes" id="UP001155241">
    <property type="component" value="Unassembled WGS sequence"/>
</dbReference>
<proteinExistence type="predicted"/>
<comment type="caution">
    <text evidence="1">The sequence shown here is derived from an EMBL/GenBank/DDBJ whole genome shotgun (WGS) entry which is preliminary data.</text>
</comment>
<accession>A0A9X2JJT0</accession>
<keyword evidence="2" id="KW-1185">Reference proteome</keyword>
<dbReference type="InterPro" id="IPR013320">
    <property type="entry name" value="ConA-like_dom_sf"/>
</dbReference>
<dbReference type="Gene3D" id="2.60.120.200">
    <property type="match status" value="1"/>
</dbReference>
<reference evidence="1" key="1">
    <citation type="submission" date="2022-06" db="EMBL/GenBank/DDBJ databases">
        <title>Aeoliella straminimaris, a novel planctomycete from sediments.</title>
        <authorList>
            <person name="Vitorino I.R."/>
            <person name="Lage O.M."/>
        </authorList>
    </citation>
    <scope>NUCLEOTIDE SEQUENCE</scope>
    <source>
        <strain evidence="1">ICT_H6.2</strain>
    </source>
</reference>
<dbReference type="SUPFAM" id="SSF49899">
    <property type="entry name" value="Concanavalin A-like lectins/glucanases"/>
    <property type="match status" value="1"/>
</dbReference>
<dbReference type="EMBL" id="JAMXLR010000089">
    <property type="protein sequence ID" value="MCO6047128.1"/>
    <property type="molecule type" value="Genomic_DNA"/>
</dbReference>
<dbReference type="AlphaFoldDB" id="A0A9X2JJT0"/>
<evidence type="ECO:0000313" key="1">
    <source>
        <dbReference type="EMBL" id="MCO6047128.1"/>
    </source>
</evidence>
<organism evidence="1 2">
    <name type="scientific">Aeoliella straminimaris</name>
    <dbReference type="NCBI Taxonomy" id="2954799"/>
    <lineage>
        <taxon>Bacteria</taxon>
        <taxon>Pseudomonadati</taxon>
        <taxon>Planctomycetota</taxon>
        <taxon>Planctomycetia</taxon>
        <taxon>Pirellulales</taxon>
        <taxon>Lacipirellulaceae</taxon>
        <taxon>Aeoliella</taxon>
    </lineage>
</organism>
<evidence type="ECO:0000313" key="2">
    <source>
        <dbReference type="Proteomes" id="UP001155241"/>
    </source>
</evidence>
<dbReference type="RefSeq" id="WP_252855241.1">
    <property type="nucleotide sequence ID" value="NZ_JAMXLR010000089.1"/>
</dbReference>
<name>A0A9X2JJT0_9BACT</name>
<gene>
    <name evidence="1" type="ORF">NG895_24790</name>
</gene>